<dbReference type="SUPFAM" id="SSF54631">
    <property type="entry name" value="CBS-domain pair"/>
    <property type="match status" value="1"/>
</dbReference>
<comment type="caution">
    <text evidence="14">Lacks conserved residue(s) required for the propagation of feature annotation.</text>
</comment>
<dbReference type="PANTHER" id="PTHR39188">
    <property type="entry name" value="MEMBRANE-ASSOCIATED ZINC METALLOPROTEASE M50B"/>
    <property type="match status" value="1"/>
</dbReference>
<keyword evidence="9 14" id="KW-0862">Zinc</keyword>
<comment type="similarity">
    <text evidence="2 14">Belongs to the peptidase M50B family.</text>
</comment>
<evidence type="ECO:0000313" key="18">
    <source>
        <dbReference type="Proteomes" id="UP001241605"/>
    </source>
</evidence>
<evidence type="ECO:0000313" key="17">
    <source>
        <dbReference type="EMBL" id="WGW02790.1"/>
    </source>
</evidence>
<dbReference type="Proteomes" id="UP001241605">
    <property type="component" value="Chromosome"/>
</dbReference>
<dbReference type="Pfam" id="PF02163">
    <property type="entry name" value="Peptidase_M50"/>
    <property type="match status" value="2"/>
</dbReference>
<evidence type="ECO:0000256" key="13">
    <source>
        <dbReference type="ARBA" id="ARBA00023136"/>
    </source>
</evidence>
<evidence type="ECO:0000256" key="11">
    <source>
        <dbReference type="ARBA" id="ARBA00023049"/>
    </source>
</evidence>
<dbReference type="GO" id="GO:0006508">
    <property type="term" value="P:proteolysis"/>
    <property type="evidence" value="ECO:0007669"/>
    <property type="project" value="UniProtKB-KW"/>
</dbReference>
<name>A0ABY8QDY0_9RHOB</name>
<keyword evidence="8 14" id="KW-0378">Hydrolase</keyword>
<keyword evidence="5 14" id="KW-0812">Transmembrane</keyword>
<keyword evidence="18" id="KW-1185">Reference proteome</keyword>
<feature type="transmembrane region" description="Helical" evidence="14">
    <location>
        <begin position="133"/>
        <end position="156"/>
    </location>
</feature>
<dbReference type="InterPro" id="IPR000644">
    <property type="entry name" value="CBS_dom"/>
</dbReference>
<comment type="subcellular location">
    <subcellularLocation>
        <location evidence="1">Cell membrane</location>
        <topology evidence="1">Multi-pass membrane protein</topology>
    </subcellularLocation>
</comment>
<feature type="transmembrane region" description="Helical" evidence="14">
    <location>
        <begin position="202"/>
        <end position="219"/>
    </location>
</feature>
<keyword evidence="10 14" id="KW-1133">Transmembrane helix</keyword>
<feature type="transmembrane region" description="Helical" evidence="14">
    <location>
        <begin position="98"/>
        <end position="121"/>
    </location>
</feature>
<dbReference type="PROSITE" id="PS51371">
    <property type="entry name" value="CBS"/>
    <property type="match status" value="1"/>
</dbReference>
<evidence type="ECO:0000256" key="14">
    <source>
        <dbReference type="PIRNR" id="PIRNR006404"/>
    </source>
</evidence>
<dbReference type="Pfam" id="PF00571">
    <property type="entry name" value="CBS"/>
    <property type="match status" value="2"/>
</dbReference>
<evidence type="ECO:0000256" key="9">
    <source>
        <dbReference type="ARBA" id="ARBA00022833"/>
    </source>
</evidence>
<feature type="domain" description="CBS" evidence="16">
    <location>
        <begin position="237"/>
        <end position="296"/>
    </location>
</feature>
<keyword evidence="4 14" id="KW-0645">Protease</keyword>
<sequence>MSWSFPLGRLLGSELRVHATFFLLLAFVAASAYSEGGVTAALSNTLFILALFACVVAHEYGHALMARRYGIKTPDITLLPIGGMARLERMPEQPGQEVLVALAGPAVNVVIWAVLIGFGASTDMEALADPATASAFLGRLAAVNLFLAIFNLIPAFPMDGGRVLRALLSLRMDRVKATRIAASAGQLVAFLFAFWGLSSGNLILVLIAGFVFLAAQAEASDVASRDIAKGLFLRDAVITSFESLSPTDPMHVAAQTLIRTTQHEFPVLDEERRMIGFLTRGALFQAMAEGLNTHPVAEAMTTQIPTLPLAAPLSEALDALATAPAVAATDRAGRMLGYLTRENVGELMVLRARR</sequence>
<evidence type="ECO:0000256" key="10">
    <source>
        <dbReference type="ARBA" id="ARBA00022989"/>
    </source>
</evidence>
<keyword evidence="11 14" id="KW-0482">Metalloprotease</keyword>
<evidence type="ECO:0000256" key="8">
    <source>
        <dbReference type="ARBA" id="ARBA00022801"/>
    </source>
</evidence>
<keyword evidence="7" id="KW-0677">Repeat</keyword>
<protein>
    <recommendedName>
        <fullName evidence="14">Zinc metalloprotease</fullName>
    </recommendedName>
</protein>
<evidence type="ECO:0000256" key="5">
    <source>
        <dbReference type="ARBA" id="ARBA00022692"/>
    </source>
</evidence>
<evidence type="ECO:0000256" key="2">
    <source>
        <dbReference type="ARBA" id="ARBA00007931"/>
    </source>
</evidence>
<dbReference type="GO" id="GO:0008233">
    <property type="term" value="F:peptidase activity"/>
    <property type="evidence" value="ECO:0007669"/>
    <property type="project" value="UniProtKB-KW"/>
</dbReference>
<evidence type="ECO:0000256" key="6">
    <source>
        <dbReference type="ARBA" id="ARBA00022723"/>
    </source>
</evidence>
<keyword evidence="13 14" id="KW-0472">Membrane</keyword>
<organism evidence="17 18">
    <name type="scientific">Tropicibacter oceani</name>
    <dbReference type="NCBI Taxonomy" id="3058420"/>
    <lineage>
        <taxon>Bacteria</taxon>
        <taxon>Pseudomonadati</taxon>
        <taxon>Pseudomonadota</taxon>
        <taxon>Alphaproteobacteria</taxon>
        <taxon>Rhodobacterales</taxon>
        <taxon>Roseobacteraceae</taxon>
        <taxon>Tropicibacter</taxon>
    </lineage>
</organism>
<evidence type="ECO:0000256" key="7">
    <source>
        <dbReference type="ARBA" id="ARBA00022737"/>
    </source>
</evidence>
<feature type="transmembrane region" description="Helical" evidence="14">
    <location>
        <begin position="42"/>
        <end position="61"/>
    </location>
</feature>
<dbReference type="PIRSF" id="PIRSF006404">
    <property type="entry name" value="UCP006404_Pept_M50_CBS"/>
    <property type="match status" value="1"/>
</dbReference>
<dbReference type="PANTHER" id="PTHR39188:SF3">
    <property type="entry name" value="STAGE IV SPORULATION PROTEIN FB"/>
    <property type="match status" value="1"/>
</dbReference>
<dbReference type="CDD" id="cd06164">
    <property type="entry name" value="S2P-M50_SpoIVFB_CBS"/>
    <property type="match status" value="1"/>
</dbReference>
<keyword evidence="3" id="KW-1003">Cell membrane</keyword>
<keyword evidence="12 15" id="KW-0129">CBS domain</keyword>
<dbReference type="RefSeq" id="WP_282299420.1">
    <property type="nucleotide sequence ID" value="NZ_CP124616.1"/>
</dbReference>
<proteinExistence type="inferred from homology"/>
<dbReference type="Gene3D" id="3.10.580.10">
    <property type="entry name" value="CBS-domain"/>
    <property type="match status" value="1"/>
</dbReference>
<evidence type="ECO:0000256" key="12">
    <source>
        <dbReference type="ARBA" id="ARBA00023122"/>
    </source>
</evidence>
<evidence type="ECO:0000256" key="3">
    <source>
        <dbReference type="ARBA" id="ARBA00022475"/>
    </source>
</evidence>
<evidence type="ECO:0000256" key="15">
    <source>
        <dbReference type="PROSITE-ProRule" id="PRU00703"/>
    </source>
</evidence>
<dbReference type="InterPro" id="IPR016483">
    <property type="entry name" value="UCP006404_Pept_M50_CBS"/>
</dbReference>
<evidence type="ECO:0000256" key="4">
    <source>
        <dbReference type="ARBA" id="ARBA00022670"/>
    </source>
</evidence>
<evidence type="ECO:0000256" key="1">
    <source>
        <dbReference type="ARBA" id="ARBA00004651"/>
    </source>
</evidence>
<evidence type="ECO:0000259" key="16">
    <source>
        <dbReference type="PROSITE" id="PS51371"/>
    </source>
</evidence>
<gene>
    <name evidence="17" type="ORF">QF118_12680</name>
</gene>
<dbReference type="InterPro" id="IPR008915">
    <property type="entry name" value="Peptidase_M50"/>
</dbReference>
<accession>A0ABY8QDY0</accession>
<dbReference type="InterPro" id="IPR046342">
    <property type="entry name" value="CBS_dom_sf"/>
</dbReference>
<reference evidence="17 18" key="1">
    <citation type="submission" date="2023-05" db="EMBL/GenBank/DDBJ databases">
        <title>YMD87, complete Genome.</title>
        <authorList>
            <person name="Zhang J."/>
            <person name="Xu X."/>
        </authorList>
    </citation>
    <scope>NUCLEOTIDE SEQUENCE [LARGE SCALE GENOMIC DNA]</scope>
    <source>
        <strain evidence="17 18">YMD87</strain>
    </source>
</reference>
<keyword evidence="6 14" id="KW-0479">Metal-binding</keyword>
<dbReference type="EMBL" id="CP124616">
    <property type="protein sequence ID" value="WGW02790.1"/>
    <property type="molecule type" value="Genomic_DNA"/>
</dbReference>
<comment type="cofactor">
    <cofactor evidence="14">
        <name>Zn(2+)</name>
        <dbReference type="ChEBI" id="CHEBI:29105"/>
    </cofactor>
    <text evidence="14">Binds 1 zinc ion per subunit.</text>
</comment>